<evidence type="ECO:0000256" key="1">
    <source>
        <dbReference type="ARBA" id="ARBA00006642"/>
    </source>
</evidence>
<dbReference type="Pfam" id="PF05173">
    <property type="entry name" value="DapB_C"/>
    <property type="match status" value="1"/>
</dbReference>
<keyword evidence="5 9" id="KW-0220">Diaminopimelate biosynthesis</keyword>
<feature type="binding site" evidence="9">
    <location>
        <position position="144"/>
    </location>
    <ligand>
        <name>(S)-2,3,4,5-tetrahydrodipicolinate</name>
        <dbReference type="ChEBI" id="CHEBI:16845"/>
    </ligand>
</feature>
<comment type="similarity">
    <text evidence="1 9">Belongs to the DapB family.</text>
</comment>
<comment type="subunit">
    <text evidence="9">Homotetramer.</text>
</comment>
<evidence type="ECO:0000256" key="8">
    <source>
        <dbReference type="ARBA" id="ARBA00023154"/>
    </source>
</evidence>
<evidence type="ECO:0000313" key="14">
    <source>
        <dbReference type="Proteomes" id="UP000196365"/>
    </source>
</evidence>
<dbReference type="GO" id="GO:0005829">
    <property type="term" value="C:cytosol"/>
    <property type="evidence" value="ECO:0007669"/>
    <property type="project" value="TreeGrafter"/>
</dbReference>
<keyword evidence="14" id="KW-1185">Reference proteome</keyword>
<dbReference type="HAMAP" id="MF_00102">
    <property type="entry name" value="DapB"/>
    <property type="match status" value="1"/>
</dbReference>
<keyword evidence="7 9" id="KW-0520">NAD</keyword>
<comment type="function">
    <text evidence="9">Catalyzes the conversion of 4-hydroxy-tetrahydrodipicolinate (HTPA) to tetrahydrodipicolinate.</text>
</comment>
<feature type="binding site" evidence="9">
    <location>
        <begin position="153"/>
        <end position="154"/>
    </location>
    <ligand>
        <name>(S)-2,3,4,5-tetrahydrodipicolinate</name>
        <dbReference type="ChEBI" id="CHEBI:16845"/>
    </ligand>
</feature>
<dbReference type="UniPathway" id="UPA00034">
    <property type="reaction ID" value="UER00018"/>
</dbReference>
<dbReference type="EC" id="1.17.1.8" evidence="9 10"/>
<dbReference type="RefSeq" id="WP_087678456.1">
    <property type="nucleotide sequence ID" value="NZ_FUWV01000004.1"/>
</dbReference>
<dbReference type="InterPro" id="IPR022663">
    <property type="entry name" value="DapB_C"/>
</dbReference>
<evidence type="ECO:0000256" key="10">
    <source>
        <dbReference type="NCBIfam" id="TIGR00036"/>
    </source>
</evidence>
<evidence type="ECO:0000256" key="2">
    <source>
        <dbReference type="ARBA" id="ARBA00022490"/>
    </source>
</evidence>
<dbReference type="InterPro" id="IPR036291">
    <property type="entry name" value="NAD(P)-bd_dom_sf"/>
</dbReference>
<feature type="domain" description="Dihydrodipicolinate reductase C-terminal" evidence="12">
    <location>
        <begin position="116"/>
        <end position="250"/>
    </location>
</feature>
<evidence type="ECO:0000256" key="7">
    <source>
        <dbReference type="ARBA" id="ARBA00023027"/>
    </source>
</evidence>
<feature type="binding site" evidence="9">
    <location>
        <begin position="8"/>
        <end position="13"/>
    </location>
    <ligand>
        <name>NAD(+)</name>
        <dbReference type="ChEBI" id="CHEBI:57540"/>
    </ligand>
</feature>
<dbReference type="PROSITE" id="PS01298">
    <property type="entry name" value="DAPB"/>
    <property type="match status" value="1"/>
</dbReference>
<accession>A0A1T4LJB2</accession>
<feature type="binding site" evidence="9">
    <location>
        <begin position="86"/>
        <end position="88"/>
    </location>
    <ligand>
        <name>NAD(+)</name>
        <dbReference type="ChEBI" id="CHEBI:57540"/>
    </ligand>
</feature>
<dbReference type="GO" id="GO:0051287">
    <property type="term" value="F:NAD binding"/>
    <property type="evidence" value="ECO:0007669"/>
    <property type="project" value="UniProtKB-UniRule"/>
</dbReference>
<evidence type="ECO:0000313" key="13">
    <source>
        <dbReference type="EMBL" id="SJZ54820.1"/>
    </source>
</evidence>
<dbReference type="CDD" id="cd02274">
    <property type="entry name" value="DHDPR_N"/>
    <property type="match status" value="1"/>
</dbReference>
<evidence type="ECO:0000256" key="4">
    <source>
        <dbReference type="ARBA" id="ARBA00022857"/>
    </source>
</evidence>
<comment type="catalytic activity">
    <reaction evidence="9">
        <text>(S)-2,3,4,5-tetrahydrodipicolinate + NADP(+) + H2O = (2S,4S)-4-hydroxy-2,3,4,5-tetrahydrodipicolinate + NADPH + H(+)</text>
        <dbReference type="Rhea" id="RHEA:35331"/>
        <dbReference type="ChEBI" id="CHEBI:15377"/>
        <dbReference type="ChEBI" id="CHEBI:15378"/>
        <dbReference type="ChEBI" id="CHEBI:16845"/>
        <dbReference type="ChEBI" id="CHEBI:57783"/>
        <dbReference type="ChEBI" id="CHEBI:58349"/>
        <dbReference type="ChEBI" id="CHEBI:67139"/>
        <dbReference type="EC" id="1.17.1.8"/>
    </reaction>
</comment>
<feature type="binding site" evidence="9">
    <location>
        <position position="34"/>
    </location>
    <ligand>
        <name>NAD(+)</name>
        <dbReference type="ChEBI" id="CHEBI:57540"/>
    </ligand>
</feature>
<dbReference type="SUPFAM" id="SSF51735">
    <property type="entry name" value="NAD(P)-binding Rossmann-fold domains"/>
    <property type="match status" value="1"/>
</dbReference>
<dbReference type="Proteomes" id="UP000196365">
    <property type="component" value="Unassembled WGS sequence"/>
</dbReference>
<feature type="active site" description="Proton donor/acceptor" evidence="9">
    <location>
        <position position="143"/>
    </location>
</feature>
<name>A0A1T4LJB2_9FIRM</name>
<comment type="pathway">
    <text evidence="9">Amino-acid biosynthesis; L-lysine biosynthesis via DAP pathway; (S)-tetrahydrodipicolinate from L-aspartate: step 4/4.</text>
</comment>
<evidence type="ECO:0000259" key="12">
    <source>
        <dbReference type="Pfam" id="PF05173"/>
    </source>
</evidence>
<dbReference type="PANTHER" id="PTHR20836">
    <property type="entry name" value="DIHYDRODIPICOLINATE REDUCTASE"/>
    <property type="match status" value="1"/>
</dbReference>
<dbReference type="AlphaFoldDB" id="A0A1T4LJB2"/>
<comment type="subcellular location">
    <subcellularLocation>
        <location evidence="9">Cytoplasm</location>
    </subcellularLocation>
</comment>
<dbReference type="FunFam" id="3.30.360.10:FF:000004">
    <property type="entry name" value="4-hydroxy-tetrahydrodipicolinate reductase"/>
    <property type="match status" value="1"/>
</dbReference>
<feature type="domain" description="Dihydrodipicolinate reductase N-terminal" evidence="11">
    <location>
        <begin position="3"/>
        <end position="113"/>
    </location>
</feature>
<dbReference type="GO" id="GO:0050661">
    <property type="term" value="F:NADP binding"/>
    <property type="evidence" value="ECO:0007669"/>
    <property type="project" value="UniProtKB-UniRule"/>
</dbReference>
<proteinExistence type="inferred from homology"/>
<keyword evidence="2 9" id="KW-0963">Cytoplasm</keyword>
<dbReference type="EMBL" id="FUWV01000004">
    <property type="protein sequence ID" value="SJZ54820.1"/>
    <property type="molecule type" value="Genomic_DNA"/>
</dbReference>
<sequence>MLKIILSGCNGTMGQVIKQFTKDDDSIKIVAGLDKFPEKYNNNFPVYENPRQCKEEADVIIDFSHYSAFREIITFAKQHKLPLVMATTGLSDKNEKQLQLLSKEIPIFRSANMSLGVNVVLDLIYRATKSLEDSFDIEIIEAHHNKKVDAPSGTALMLAHEIKSAKNETSHFIYGRHGKQERRNKNDIGIHAIRGGTIVGEHTIVYAGLDEIIEIKHTALSKNIFAAGAIKAAKYIADKENGLYDMKKLLNNE</sequence>
<dbReference type="InterPro" id="IPR022664">
    <property type="entry name" value="DapB_N_CS"/>
</dbReference>
<organism evidence="13 14">
    <name type="scientific">Garciella nitratireducens DSM 15102</name>
    <dbReference type="NCBI Taxonomy" id="1121911"/>
    <lineage>
        <taxon>Bacteria</taxon>
        <taxon>Bacillati</taxon>
        <taxon>Bacillota</taxon>
        <taxon>Clostridia</taxon>
        <taxon>Eubacteriales</taxon>
        <taxon>Eubacteriaceae</taxon>
        <taxon>Garciella</taxon>
    </lineage>
</organism>
<feature type="active site" description="Proton donor" evidence="9">
    <location>
        <position position="147"/>
    </location>
</feature>
<evidence type="ECO:0000256" key="5">
    <source>
        <dbReference type="ARBA" id="ARBA00022915"/>
    </source>
</evidence>
<keyword evidence="8 9" id="KW-0457">Lysine biosynthesis</keyword>
<dbReference type="GO" id="GO:0019877">
    <property type="term" value="P:diaminopimelate biosynthetic process"/>
    <property type="evidence" value="ECO:0007669"/>
    <property type="project" value="UniProtKB-UniRule"/>
</dbReference>
<keyword evidence="3 9" id="KW-0028">Amino-acid biosynthesis</keyword>
<evidence type="ECO:0000256" key="9">
    <source>
        <dbReference type="HAMAP-Rule" id="MF_00102"/>
    </source>
</evidence>
<dbReference type="PANTHER" id="PTHR20836:SF7">
    <property type="entry name" value="4-HYDROXY-TETRAHYDRODIPICOLINATE REDUCTASE"/>
    <property type="match status" value="1"/>
</dbReference>
<feature type="binding site" evidence="9">
    <location>
        <begin position="110"/>
        <end position="113"/>
    </location>
    <ligand>
        <name>NAD(+)</name>
        <dbReference type="ChEBI" id="CHEBI:57540"/>
    </ligand>
</feature>
<reference evidence="13 14" key="1">
    <citation type="submission" date="2017-02" db="EMBL/GenBank/DDBJ databases">
        <authorList>
            <person name="Peterson S.W."/>
        </authorList>
    </citation>
    <scope>NUCLEOTIDE SEQUENCE [LARGE SCALE GENOMIC DNA]</scope>
    <source>
        <strain evidence="13 14">DSM 15102</strain>
    </source>
</reference>
<feature type="binding site" evidence="9">
    <location>
        <position position="35"/>
    </location>
    <ligand>
        <name>NADP(+)</name>
        <dbReference type="ChEBI" id="CHEBI:58349"/>
    </ligand>
</feature>
<dbReference type="InterPro" id="IPR023940">
    <property type="entry name" value="DHDPR_bac"/>
</dbReference>
<dbReference type="InterPro" id="IPR000846">
    <property type="entry name" value="DapB_N"/>
</dbReference>
<keyword evidence="6 9" id="KW-0560">Oxidoreductase</keyword>
<evidence type="ECO:0000256" key="6">
    <source>
        <dbReference type="ARBA" id="ARBA00023002"/>
    </source>
</evidence>
<dbReference type="SUPFAM" id="SSF55347">
    <property type="entry name" value="Glyceraldehyde-3-phosphate dehydrogenase-like, C-terminal domain"/>
    <property type="match status" value="1"/>
</dbReference>
<protein>
    <recommendedName>
        <fullName evidence="9 10">4-hydroxy-tetrahydrodipicolinate reductase</fullName>
        <shortName evidence="9">HTPA reductase</shortName>
        <ecNumber evidence="9 10">1.17.1.8</ecNumber>
    </recommendedName>
</protein>
<dbReference type="GO" id="GO:0016726">
    <property type="term" value="F:oxidoreductase activity, acting on CH or CH2 groups, NAD or NADP as acceptor"/>
    <property type="evidence" value="ECO:0007669"/>
    <property type="project" value="UniProtKB-UniRule"/>
</dbReference>
<comment type="catalytic activity">
    <reaction evidence="9">
        <text>(S)-2,3,4,5-tetrahydrodipicolinate + NAD(+) + H2O = (2S,4S)-4-hydroxy-2,3,4,5-tetrahydrodipicolinate + NADH + H(+)</text>
        <dbReference type="Rhea" id="RHEA:35323"/>
        <dbReference type="ChEBI" id="CHEBI:15377"/>
        <dbReference type="ChEBI" id="CHEBI:15378"/>
        <dbReference type="ChEBI" id="CHEBI:16845"/>
        <dbReference type="ChEBI" id="CHEBI:57540"/>
        <dbReference type="ChEBI" id="CHEBI:57945"/>
        <dbReference type="ChEBI" id="CHEBI:67139"/>
        <dbReference type="EC" id="1.17.1.8"/>
    </reaction>
</comment>
<comment type="caution">
    <text evidence="9">Was originally thought to be a dihydrodipicolinate reductase (DHDPR), catalyzing the conversion of dihydrodipicolinate to tetrahydrodipicolinate. However, it was shown in E.coli that the substrate of the enzymatic reaction is not dihydrodipicolinate (DHDP) but in fact (2S,4S)-4-hydroxy-2,3,4,5-tetrahydrodipicolinic acid (HTPA), the product released by the DapA-catalyzed reaction.</text>
</comment>
<dbReference type="NCBIfam" id="TIGR00036">
    <property type="entry name" value="dapB"/>
    <property type="match status" value="1"/>
</dbReference>
<dbReference type="GO" id="GO:0009089">
    <property type="term" value="P:lysine biosynthetic process via diaminopimelate"/>
    <property type="evidence" value="ECO:0007669"/>
    <property type="project" value="UniProtKB-UniRule"/>
</dbReference>
<dbReference type="OrthoDB" id="9790352at2"/>
<dbReference type="Pfam" id="PF01113">
    <property type="entry name" value="DapB_N"/>
    <property type="match status" value="1"/>
</dbReference>
<evidence type="ECO:0000259" key="11">
    <source>
        <dbReference type="Pfam" id="PF01113"/>
    </source>
</evidence>
<dbReference type="PIRSF" id="PIRSF000161">
    <property type="entry name" value="DHPR"/>
    <property type="match status" value="1"/>
</dbReference>
<gene>
    <name evidence="9" type="primary">dapB</name>
    <name evidence="13" type="ORF">SAMN02745973_00998</name>
</gene>
<keyword evidence="4 9" id="KW-0521">NADP</keyword>
<dbReference type="Gene3D" id="3.40.50.720">
    <property type="entry name" value="NAD(P)-binding Rossmann-like Domain"/>
    <property type="match status" value="1"/>
</dbReference>
<evidence type="ECO:0000256" key="3">
    <source>
        <dbReference type="ARBA" id="ARBA00022605"/>
    </source>
</evidence>
<dbReference type="Gene3D" id="3.30.360.10">
    <property type="entry name" value="Dihydrodipicolinate Reductase, domain 2"/>
    <property type="match status" value="1"/>
</dbReference>
<dbReference type="GO" id="GO:0008839">
    <property type="term" value="F:4-hydroxy-tetrahydrodipicolinate reductase"/>
    <property type="evidence" value="ECO:0007669"/>
    <property type="project" value="UniProtKB-UniRule"/>
</dbReference>